<sequence length="113" mass="12239">MFDENPANNPTRVWEVGGRDVDFDARALLRKLDSTGIGIVRHLIDHPDQTCPVQDVADAVGRPAGEVEDAVAWINTLAEALGYRDLVERVPSGVRLPAATVAVARQGLIDAQR</sequence>
<gene>
    <name evidence="1" type="ORF">F6X54_16060</name>
</gene>
<proteinExistence type="predicted"/>
<evidence type="ECO:0000313" key="1">
    <source>
        <dbReference type="EMBL" id="KAB1111988.1"/>
    </source>
</evidence>
<accession>A0ABQ6UGE5</accession>
<comment type="caution">
    <text evidence="1">The sequence shown here is derived from an EMBL/GenBank/DDBJ whole genome shotgun (WGS) entry which is preliminary data.</text>
</comment>
<evidence type="ECO:0000313" key="2">
    <source>
        <dbReference type="Proteomes" id="UP000471364"/>
    </source>
</evidence>
<dbReference type="EMBL" id="WAAR01000066">
    <property type="protein sequence ID" value="KAB1111988.1"/>
    <property type="molecule type" value="Genomic_DNA"/>
</dbReference>
<name>A0ABQ6UGE5_9ACTN</name>
<keyword evidence="2" id="KW-1185">Reference proteome</keyword>
<organism evidence="1 2">
    <name type="scientific">Micromonospora aurantiaca</name>
    <name type="common">nom. illeg.</name>
    <dbReference type="NCBI Taxonomy" id="47850"/>
    <lineage>
        <taxon>Bacteria</taxon>
        <taxon>Bacillati</taxon>
        <taxon>Actinomycetota</taxon>
        <taxon>Actinomycetes</taxon>
        <taxon>Micromonosporales</taxon>
        <taxon>Micromonosporaceae</taxon>
        <taxon>Micromonospora</taxon>
    </lineage>
</organism>
<dbReference type="RefSeq" id="WP_151013342.1">
    <property type="nucleotide sequence ID" value="NZ_CBDRJA010000012.1"/>
</dbReference>
<dbReference type="Proteomes" id="UP000471364">
    <property type="component" value="Unassembled WGS sequence"/>
</dbReference>
<protein>
    <submittedName>
        <fullName evidence="1">Uncharacterized protein</fullName>
    </submittedName>
</protein>
<reference evidence="1 2" key="1">
    <citation type="submission" date="2019-09" db="EMBL/GenBank/DDBJ databases">
        <title>High taxonomic diversity of Micromonospora strains isolated from Medicago sativa nodules in different geographical locations.</title>
        <authorList>
            <person name="Martinez-Hidalgo P."/>
            <person name="Flores-Felix J.D."/>
            <person name="Velazquez E."/>
            <person name="Brau L."/>
            <person name="Trujillo M.E."/>
            <person name="Martinez-Molina E."/>
        </authorList>
    </citation>
    <scope>NUCLEOTIDE SEQUENCE [LARGE SCALE GENOMIC DNA]</scope>
    <source>
        <strain evidence="1 2">ALFB5</strain>
    </source>
</reference>